<protein>
    <recommendedName>
        <fullName evidence="1">NAD-dependent epimerase/dehydratase domain-containing protein</fullName>
    </recommendedName>
</protein>
<dbReference type="Gene3D" id="3.40.50.720">
    <property type="entry name" value="NAD(P)-binding Rossmann-like Domain"/>
    <property type="match status" value="1"/>
</dbReference>
<dbReference type="AlphaFoldDB" id="A0A3A9KBC2"/>
<feature type="domain" description="NAD-dependent epimerase/dehydratase" evidence="1">
    <location>
        <begin position="3"/>
        <end position="42"/>
    </location>
</feature>
<sequence length="96" mass="10706">MSILVTGGAGYIGSHTVRFLLDQNEEVFVVDNLQSGHRKSVDIDHLLLMLGIGIEIIQMVIQKNCFMLCQCFKSKAGTRLDSKTRYYSHVSGCLVI</sequence>
<reference evidence="2 3" key="1">
    <citation type="submission" date="2017-10" db="EMBL/GenBank/DDBJ databases">
        <title>Bacillus sp. nov., a halophilic bacterium isolated from a Keqin Lake.</title>
        <authorList>
            <person name="Wang H."/>
        </authorList>
    </citation>
    <scope>NUCLEOTIDE SEQUENCE [LARGE SCALE GENOMIC DNA]</scope>
    <source>
        <strain evidence="2 3">KCTC 13187</strain>
    </source>
</reference>
<evidence type="ECO:0000313" key="2">
    <source>
        <dbReference type="EMBL" id="RKL68060.1"/>
    </source>
</evidence>
<dbReference type="SUPFAM" id="SSF51735">
    <property type="entry name" value="NAD(P)-binding Rossmann-fold domains"/>
    <property type="match status" value="1"/>
</dbReference>
<dbReference type="OrthoDB" id="9771073at2"/>
<evidence type="ECO:0000259" key="1">
    <source>
        <dbReference type="Pfam" id="PF01370"/>
    </source>
</evidence>
<dbReference type="EMBL" id="PDOE01000002">
    <property type="protein sequence ID" value="RKL68060.1"/>
    <property type="molecule type" value="Genomic_DNA"/>
</dbReference>
<keyword evidence="3" id="KW-1185">Reference proteome</keyword>
<dbReference type="Proteomes" id="UP000281498">
    <property type="component" value="Unassembled WGS sequence"/>
</dbReference>
<dbReference type="Pfam" id="PF01370">
    <property type="entry name" value="Epimerase"/>
    <property type="match status" value="1"/>
</dbReference>
<proteinExistence type="predicted"/>
<dbReference type="InterPro" id="IPR036291">
    <property type="entry name" value="NAD(P)-bd_dom_sf"/>
</dbReference>
<accession>A0A3A9KBC2</accession>
<gene>
    <name evidence="2" type="ORF">CR203_06060</name>
</gene>
<name>A0A3A9KBC2_9BACI</name>
<evidence type="ECO:0000313" key="3">
    <source>
        <dbReference type="Proteomes" id="UP000281498"/>
    </source>
</evidence>
<dbReference type="InterPro" id="IPR001509">
    <property type="entry name" value="Epimerase_deHydtase"/>
</dbReference>
<organism evidence="2 3">
    <name type="scientific">Salipaludibacillus neizhouensis</name>
    <dbReference type="NCBI Taxonomy" id="885475"/>
    <lineage>
        <taxon>Bacteria</taxon>
        <taxon>Bacillati</taxon>
        <taxon>Bacillota</taxon>
        <taxon>Bacilli</taxon>
        <taxon>Bacillales</taxon>
        <taxon>Bacillaceae</taxon>
    </lineage>
</organism>
<comment type="caution">
    <text evidence="2">The sequence shown here is derived from an EMBL/GenBank/DDBJ whole genome shotgun (WGS) entry which is preliminary data.</text>
</comment>